<dbReference type="Pfam" id="PF14216">
    <property type="entry name" value="DUF4326"/>
    <property type="match status" value="1"/>
</dbReference>
<accession>A0A6C0EB23</accession>
<protein>
    <recommendedName>
        <fullName evidence="1">DUF4326 domain-containing protein</fullName>
    </recommendedName>
</protein>
<evidence type="ECO:0000313" key="2">
    <source>
        <dbReference type="EMBL" id="QHT26058.1"/>
    </source>
</evidence>
<feature type="domain" description="DUF4326" evidence="1">
    <location>
        <begin position="20"/>
        <end position="87"/>
    </location>
</feature>
<proteinExistence type="predicted"/>
<dbReference type="EMBL" id="MN739778">
    <property type="protein sequence ID" value="QHT26058.1"/>
    <property type="molecule type" value="Genomic_DNA"/>
</dbReference>
<dbReference type="AlphaFoldDB" id="A0A6C0EB23"/>
<reference evidence="2" key="1">
    <citation type="journal article" date="2020" name="Nature">
        <title>Giant virus diversity and host interactions through global metagenomics.</title>
        <authorList>
            <person name="Schulz F."/>
            <person name="Roux S."/>
            <person name="Paez-Espino D."/>
            <person name="Jungbluth S."/>
            <person name="Walsh D.A."/>
            <person name="Denef V.J."/>
            <person name="McMahon K.D."/>
            <person name="Konstantinidis K.T."/>
            <person name="Eloe-Fadrosh E.A."/>
            <person name="Kyrpides N.C."/>
            <person name="Woyke T."/>
        </authorList>
    </citation>
    <scope>NUCLEOTIDE SEQUENCE</scope>
    <source>
        <strain evidence="2">GVMAG-M-3300023179-27</strain>
    </source>
</reference>
<evidence type="ECO:0000259" key="1">
    <source>
        <dbReference type="Pfam" id="PF14216"/>
    </source>
</evidence>
<organism evidence="2">
    <name type="scientific">viral metagenome</name>
    <dbReference type="NCBI Taxonomy" id="1070528"/>
    <lineage>
        <taxon>unclassified sequences</taxon>
        <taxon>metagenomes</taxon>
        <taxon>organismal metagenomes</taxon>
    </lineage>
</organism>
<sequence>MNVVNVKKSCLKEQGYDSFKEWQKKKNNLYIGRACVYVGATASKWQNPFPLSKYTLDESLKLYEKHVKESGLIDDINELKGKTLGCWRQMHILLNNNICILPFIFQKIYFWNMM</sequence>
<name>A0A6C0EB23_9ZZZZ</name>
<dbReference type="InterPro" id="IPR025475">
    <property type="entry name" value="DUF4326"/>
</dbReference>